<comment type="similarity">
    <text evidence="5">Belongs to the ATP-dependent AMP-binding enzyme family. MenE subfamily.</text>
</comment>
<feature type="domain" description="AMP-dependent synthetase/ligase" evidence="6">
    <location>
        <begin position="8"/>
        <end position="351"/>
    </location>
</feature>
<keyword evidence="2 5" id="KW-0436">Ligase</keyword>
<reference evidence="8 9" key="1">
    <citation type="submission" date="2014-12" db="EMBL/GenBank/DDBJ databases">
        <title>Draft genome sequences of 29 type strains of Enterococci.</title>
        <authorList>
            <person name="Zhong Z."/>
            <person name="Sun Z."/>
            <person name="Liu W."/>
            <person name="Zhang W."/>
            <person name="Zhang H."/>
        </authorList>
    </citation>
    <scope>NUCLEOTIDE SEQUENCE [LARGE SCALE GENOMIC DNA]</scope>
    <source>
        <strain evidence="8 9">DSM 22801</strain>
    </source>
</reference>
<dbReference type="InterPro" id="IPR020845">
    <property type="entry name" value="AMP-binding_CS"/>
</dbReference>
<keyword evidence="3 5" id="KW-0547">Nucleotide-binding</keyword>
<feature type="domain" description="AMP-binding enzyme C-terminal" evidence="7">
    <location>
        <begin position="402"/>
        <end position="475"/>
    </location>
</feature>
<dbReference type="GO" id="GO:0005524">
    <property type="term" value="F:ATP binding"/>
    <property type="evidence" value="ECO:0007669"/>
    <property type="project" value="UniProtKB-KW"/>
</dbReference>
<dbReference type="GO" id="GO:0031956">
    <property type="term" value="F:medium-chain fatty acid-CoA ligase activity"/>
    <property type="evidence" value="ECO:0007669"/>
    <property type="project" value="TreeGrafter"/>
</dbReference>
<dbReference type="PROSITE" id="PS00455">
    <property type="entry name" value="AMP_BINDING"/>
    <property type="match status" value="1"/>
</dbReference>
<evidence type="ECO:0000259" key="7">
    <source>
        <dbReference type="Pfam" id="PF13193"/>
    </source>
</evidence>
<comment type="pathway">
    <text evidence="5">Quinol/quinone metabolism; menaquinone biosynthesis.</text>
</comment>
<dbReference type="GO" id="GO:0009234">
    <property type="term" value="P:menaquinone biosynthetic process"/>
    <property type="evidence" value="ECO:0007669"/>
    <property type="project" value="UniProtKB-UniRule"/>
</dbReference>
<dbReference type="EMBL" id="JXLC01000015">
    <property type="protein sequence ID" value="OJG91343.1"/>
    <property type="molecule type" value="Genomic_DNA"/>
</dbReference>
<comment type="caution">
    <text evidence="8">The sequence shown here is derived from an EMBL/GenBank/DDBJ whole genome shotgun (WGS) entry which is preliminary data.</text>
</comment>
<evidence type="ECO:0000256" key="4">
    <source>
        <dbReference type="ARBA" id="ARBA00022840"/>
    </source>
</evidence>
<dbReference type="AlphaFoldDB" id="A0AA91GHZ1"/>
<dbReference type="Gene3D" id="3.30.300.30">
    <property type="match status" value="1"/>
</dbReference>
<dbReference type="SUPFAM" id="SSF56801">
    <property type="entry name" value="Acetyl-CoA synthetase-like"/>
    <property type="match status" value="1"/>
</dbReference>
<dbReference type="EC" id="6.2.1.26" evidence="5"/>
<dbReference type="NCBIfam" id="NF002966">
    <property type="entry name" value="PRK03640.1"/>
    <property type="match status" value="1"/>
</dbReference>
<evidence type="ECO:0000256" key="2">
    <source>
        <dbReference type="ARBA" id="ARBA00022598"/>
    </source>
</evidence>
<dbReference type="NCBIfam" id="TIGR01923">
    <property type="entry name" value="menE"/>
    <property type="match status" value="1"/>
</dbReference>
<dbReference type="PANTHER" id="PTHR43201:SF5">
    <property type="entry name" value="MEDIUM-CHAIN ACYL-COA LIGASE ACSF2, MITOCHONDRIAL"/>
    <property type="match status" value="1"/>
</dbReference>
<evidence type="ECO:0000259" key="6">
    <source>
        <dbReference type="Pfam" id="PF00501"/>
    </source>
</evidence>
<evidence type="ECO:0000256" key="5">
    <source>
        <dbReference type="HAMAP-Rule" id="MF_00731"/>
    </source>
</evidence>
<comment type="function">
    <text evidence="5">Converts 2-succinylbenzoate (OSB) to 2-succinylbenzoyl-CoA (OSB-CoA).</text>
</comment>
<comment type="pathway">
    <text evidence="5">Quinol/quinone metabolism; 1,4-dihydroxy-2-naphthoate biosynthesis; 1,4-dihydroxy-2-naphthoate from chorismate: step 5/7.</text>
</comment>
<dbReference type="GO" id="GO:0008756">
    <property type="term" value="F:o-succinylbenzoate-CoA ligase activity"/>
    <property type="evidence" value="ECO:0007669"/>
    <property type="project" value="UniProtKB-UniRule"/>
</dbReference>
<evidence type="ECO:0000256" key="1">
    <source>
        <dbReference type="ARBA" id="ARBA00022428"/>
    </source>
</evidence>
<dbReference type="Gene3D" id="3.40.50.12780">
    <property type="entry name" value="N-terminal domain of ligase-like"/>
    <property type="match status" value="1"/>
</dbReference>
<organism evidence="8 9">
    <name type="scientific">Enterococcus silesiacus</name>
    <dbReference type="NCBI Taxonomy" id="332949"/>
    <lineage>
        <taxon>Bacteria</taxon>
        <taxon>Bacillati</taxon>
        <taxon>Bacillota</taxon>
        <taxon>Bacilli</taxon>
        <taxon>Lactobacillales</taxon>
        <taxon>Enterococcaceae</taxon>
        <taxon>Enterococcus</taxon>
    </lineage>
</organism>
<accession>A0AA91GHZ1</accession>
<evidence type="ECO:0000256" key="3">
    <source>
        <dbReference type="ARBA" id="ARBA00022741"/>
    </source>
</evidence>
<dbReference type="InterPro" id="IPR010192">
    <property type="entry name" value="MenE"/>
</dbReference>
<dbReference type="Proteomes" id="UP000183039">
    <property type="component" value="Unassembled WGS sequence"/>
</dbReference>
<comment type="catalytic activity">
    <reaction evidence="5">
        <text>2-succinylbenzoate + ATP + CoA = 2-succinylbenzoyl-CoA + AMP + diphosphate</text>
        <dbReference type="Rhea" id="RHEA:17009"/>
        <dbReference type="ChEBI" id="CHEBI:18325"/>
        <dbReference type="ChEBI" id="CHEBI:30616"/>
        <dbReference type="ChEBI" id="CHEBI:33019"/>
        <dbReference type="ChEBI" id="CHEBI:57287"/>
        <dbReference type="ChEBI" id="CHEBI:57364"/>
        <dbReference type="ChEBI" id="CHEBI:456215"/>
        <dbReference type="EC" id="6.2.1.26"/>
    </reaction>
</comment>
<dbReference type="HAMAP" id="MF_00731">
    <property type="entry name" value="MenE"/>
    <property type="match status" value="1"/>
</dbReference>
<dbReference type="InterPro" id="IPR042099">
    <property type="entry name" value="ANL_N_sf"/>
</dbReference>
<sequence length="492" mass="55024">MTNMSSWLQKQVNERPNHPAFYWQDEAWSFADVGREVKHWAATFSSKIPYEEKRVALFSRNSKEMYFSILALWELGKELVMLNTHLSLQELHYQLTDAEVNLVVVSTESVPFLSELTQITSIEMSKSNGVEESLIEPHSLYQGEATASIMYTSGTTGKPKGVMQCFSNHLASALATQENMNILPSDCWLCPVPLFHISGLSIVVRQLVLGCSLRLYSKFDATIVTEDLAEGRGTVISVVAIMLQELLEKYPKKGYSSSFKAMLLGGGPISPKALEQCEHYGIPVIQSYGMTETCSQVVALSFEDAALKIGSAGKPLLGMHVKIVDADQKQLQENEVGEILLKGKNVVSQYLNGEKWQKVKWTIDGWFKTGDMGYLDEERYLYLVSRLSELIISGGENIYPTEIEHVLQEFPGVKEVAVVGETDEKWGAVPVAYIVGDPLITVEKINTFAKTYLAKYKLPKRIYLCHSLPKTASGKLAKHRLTTIEREAFLSK</sequence>
<dbReference type="InterPro" id="IPR000873">
    <property type="entry name" value="AMP-dep_synth/lig_dom"/>
</dbReference>
<keyword evidence="1 5" id="KW-0474">Menaquinone biosynthesis</keyword>
<dbReference type="Pfam" id="PF13193">
    <property type="entry name" value="AMP-binding_C"/>
    <property type="match status" value="1"/>
</dbReference>
<dbReference type="InterPro" id="IPR025110">
    <property type="entry name" value="AMP-bd_C"/>
</dbReference>
<gene>
    <name evidence="5" type="primary">menE</name>
    <name evidence="8" type="ORF">RV15_GL000799</name>
</gene>
<dbReference type="Pfam" id="PF00501">
    <property type="entry name" value="AMP-binding"/>
    <property type="match status" value="1"/>
</dbReference>
<name>A0AA91GHZ1_9ENTE</name>
<protein>
    <recommendedName>
        <fullName evidence="5">2-succinylbenzoate--CoA ligase</fullName>
        <ecNumber evidence="5">6.2.1.26</ecNumber>
    </recommendedName>
    <alternativeName>
        <fullName evidence="5">o-succinylbenzoyl-CoA synthetase</fullName>
        <shortName evidence="5">OSB-CoA synthetase</shortName>
    </alternativeName>
</protein>
<dbReference type="InterPro" id="IPR045851">
    <property type="entry name" value="AMP-bd_C_sf"/>
</dbReference>
<proteinExistence type="inferred from homology"/>
<keyword evidence="4 5" id="KW-0067">ATP-binding</keyword>
<evidence type="ECO:0000313" key="8">
    <source>
        <dbReference type="EMBL" id="OJG91343.1"/>
    </source>
</evidence>
<dbReference type="GO" id="GO:0006631">
    <property type="term" value="P:fatty acid metabolic process"/>
    <property type="evidence" value="ECO:0007669"/>
    <property type="project" value="TreeGrafter"/>
</dbReference>
<dbReference type="PANTHER" id="PTHR43201">
    <property type="entry name" value="ACYL-COA SYNTHETASE"/>
    <property type="match status" value="1"/>
</dbReference>
<evidence type="ECO:0000313" key="9">
    <source>
        <dbReference type="Proteomes" id="UP000183039"/>
    </source>
</evidence>